<accession>A0AAN6XXD5</accession>
<proteinExistence type="predicted"/>
<keyword evidence="2" id="KW-0472">Membrane</keyword>
<dbReference type="SUPFAM" id="SSF50630">
    <property type="entry name" value="Acid proteases"/>
    <property type="match status" value="1"/>
</dbReference>
<gene>
    <name evidence="5" type="ORF">QBC37DRAFT_78941</name>
</gene>
<dbReference type="EMBL" id="MU858246">
    <property type="protein sequence ID" value="KAK4208380.1"/>
    <property type="molecule type" value="Genomic_DNA"/>
</dbReference>
<protein>
    <submittedName>
        <fullName evidence="5">Aspartic peptidase domain-containing protein</fullName>
    </submittedName>
</protein>
<evidence type="ECO:0000256" key="3">
    <source>
        <dbReference type="SAM" id="SignalP"/>
    </source>
</evidence>
<dbReference type="Proteomes" id="UP001301769">
    <property type="component" value="Unassembled WGS sequence"/>
</dbReference>
<evidence type="ECO:0000313" key="5">
    <source>
        <dbReference type="EMBL" id="KAK4208380.1"/>
    </source>
</evidence>
<dbReference type="AlphaFoldDB" id="A0AAN6XXD5"/>
<feature type="domain" description="Peptidase A1" evidence="4">
    <location>
        <begin position="55"/>
        <end position="471"/>
    </location>
</feature>
<keyword evidence="2" id="KW-1133">Transmembrane helix</keyword>
<comment type="caution">
    <text evidence="5">The sequence shown here is derived from an EMBL/GenBank/DDBJ whole genome shotgun (WGS) entry which is preliminary data.</text>
</comment>
<keyword evidence="6" id="KW-1185">Reference proteome</keyword>
<feature type="chain" id="PRO_5043051391" evidence="3">
    <location>
        <begin position="27"/>
        <end position="640"/>
    </location>
</feature>
<keyword evidence="2" id="KW-0812">Transmembrane</keyword>
<dbReference type="Gene3D" id="2.40.70.10">
    <property type="entry name" value="Acid Proteases"/>
    <property type="match status" value="1"/>
</dbReference>
<evidence type="ECO:0000313" key="6">
    <source>
        <dbReference type="Proteomes" id="UP001301769"/>
    </source>
</evidence>
<reference evidence="5" key="2">
    <citation type="submission" date="2023-05" db="EMBL/GenBank/DDBJ databases">
        <authorList>
            <consortium name="Lawrence Berkeley National Laboratory"/>
            <person name="Steindorff A."/>
            <person name="Hensen N."/>
            <person name="Bonometti L."/>
            <person name="Westerberg I."/>
            <person name="Brannstrom I.O."/>
            <person name="Guillou S."/>
            <person name="Cros-Aarteil S."/>
            <person name="Calhoun S."/>
            <person name="Haridas S."/>
            <person name="Kuo A."/>
            <person name="Mondo S."/>
            <person name="Pangilinan J."/>
            <person name="Riley R."/>
            <person name="Labutti K."/>
            <person name="Andreopoulos B."/>
            <person name="Lipzen A."/>
            <person name="Chen C."/>
            <person name="Yanf M."/>
            <person name="Daum C."/>
            <person name="Ng V."/>
            <person name="Clum A."/>
            <person name="Ohm R."/>
            <person name="Martin F."/>
            <person name="Silar P."/>
            <person name="Natvig D."/>
            <person name="Lalanne C."/>
            <person name="Gautier V."/>
            <person name="Ament-Velasquez S.L."/>
            <person name="Kruys A."/>
            <person name="Hutchinson M.I."/>
            <person name="Powell A.J."/>
            <person name="Barry K."/>
            <person name="Miller A.N."/>
            <person name="Grigoriev I.V."/>
            <person name="Debuchy R."/>
            <person name="Gladieux P."/>
            <person name="Thoren M.H."/>
            <person name="Johannesson H."/>
        </authorList>
    </citation>
    <scope>NUCLEOTIDE SEQUENCE</scope>
    <source>
        <strain evidence="5">PSN293</strain>
    </source>
</reference>
<dbReference type="Pfam" id="PF00026">
    <property type="entry name" value="Asp"/>
    <property type="match status" value="1"/>
</dbReference>
<organism evidence="5 6">
    <name type="scientific">Rhypophila decipiens</name>
    <dbReference type="NCBI Taxonomy" id="261697"/>
    <lineage>
        <taxon>Eukaryota</taxon>
        <taxon>Fungi</taxon>
        <taxon>Dikarya</taxon>
        <taxon>Ascomycota</taxon>
        <taxon>Pezizomycotina</taxon>
        <taxon>Sordariomycetes</taxon>
        <taxon>Sordariomycetidae</taxon>
        <taxon>Sordariales</taxon>
        <taxon>Naviculisporaceae</taxon>
        <taxon>Rhypophila</taxon>
    </lineage>
</organism>
<evidence type="ECO:0000259" key="4">
    <source>
        <dbReference type="PROSITE" id="PS51767"/>
    </source>
</evidence>
<feature type="signal peptide" evidence="3">
    <location>
        <begin position="1"/>
        <end position="26"/>
    </location>
</feature>
<name>A0AAN6XXD5_9PEZI</name>
<dbReference type="InterPro" id="IPR021109">
    <property type="entry name" value="Peptidase_aspartic_dom_sf"/>
</dbReference>
<dbReference type="InterPro" id="IPR033121">
    <property type="entry name" value="PEPTIDASE_A1"/>
</dbReference>
<evidence type="ECO:0000256" key="1">
    <source>
        <dbReference type="SAM" id="MobiDB-lite"/>
    </source>
</evidence>
<reference evidence="5" key="1">
    <citation type="journal article" date="2023" name="Mol. Phylogenet. Evol.">
        <title>Genome-scale phylogeny and comparative genomics of the fungal order Sordariales.</title>
        <authorList>
            <person name="Hensen N."/>
            <person name="Bonometti L."/>
            <person name="Westerberg I."/>
            <person name="Brannstrom I.O."/>
            <person name="Guillou S."/>
            <person name="Cros-Aarteil S."/>
            <person name="Calhoun S."/>
            <person name="Haridas S."/>
            <person name="Kuo A."/>
            <person name="Mondo S."/>
            <person name="Pangilinan J."/>
            <person name="Riley R."/>
            <person name="LaButti K."/>
            <person name="Andreopoulos B."/>
            <person name="Lipzen A."/>
            <person name="Chen C."/>
            <person name="Yan M."/>
            <person name="Daum C."/>
            <person name="Ng V."/>
            <person name="Clum A."/>
            <person name="Steindorff A."/>
            <person name="Ohm R.A."/>
            <person name="Martin F."/>
            <person name="Silar P."/>
            <person name="Natvig D.O."/>
            <person name="Lalanne C."/>
            <person name="Gautier V."/>
            <person name="Ament-Velasquez S.L."/>
            <person name="Kruys A."/>
            <person name="Hutchinson M.I."/>
            <person name="Powell A.J."/>
            <person name="Barry K."/>
            <person name="Miller A.N."/>
            <person name="Grigoriev I.V."/>
            <person name="Debuchy R."/>
            <person name="Gladieux P."/>
            <person name="Hiltunen Thoren M."/>
            <person name="Johannesson H."/>
        </authorList>
    </citation>
    <scope>NUCLEOTIDE SEQUENCE</scope>
    <source>
        <strain evidence="5">PSN293</strain>
    </source>
</reference>
<dbReference type="PROSITE" id="PS51767">
    <property type="entry name" value="PEPTIDASE_A1"/>
    <property type="match status" value="1"/>
</dbReference>
<sequence length="640" mass="69232">MRRRRFPILRLGAALPTLTFPILVAAQGKTIQLAWTTDARVRMQDGTYGPDGPWQAIAVSVGTTNSTFPTDLELPSPFTSNPNFIPRSGFYTGAFVPLYPSGGGLSILLASESSPNQTTEKLYNPSLSPSANKFGSQMGNADDWQSWTAVNEDSWGEGIFDLVTLGDKLDIAPDDGHGGGYFFANATLNSLERFNVLLPDGRKYTPPVGILGLGIPSRGFNGAPNDPEPGGILLGLKREGKIGYAGFGMHLGSVAYNQPGSFILGGYEKNRVLGDVGTFRWDSEDLPYMFLLDIQLGVQSEKSGFSFGTDGSSNTSIWAGPTDNEVKDAENLRKRLGAKEGTAVVVPNPGAPYIYLPKGTCEAAAEQLPVRFNESLGLYIWDREDSRYESIMRSSAYMSYVLADRWAKNVTIKVPFQLLNLTLEAPLVDEPTAYFPCQSLEADYGFWTLGRAFLQAAFLGVDLERNLTYLAQAPGPLMEQSILRTFVSVENGGDSAGIESNDIGEFESSWLGVWLTAEKTDRSADAVDGSTGLSAGAIAGIVVGVVAGVAMLGFIIWMLKKRSRKDDRTETPAANMADDNRGEWSSSPKACAEMNTERDVSELGVPTAHEMESAGIVHEAPDMKREYVELPADVPLAKKD</sequence>
<feature type="region of interest" description="Disordered" evidence="1">
    <location>
        <begin position="567"/>
        <end position="600"/>
    </location>
</feature>
<keyword evidence="3" id="KW-0732">Signal</keyword>
<feature type="transmembrane region" description="Helical" evidence="2">
    <location>
        <begin position="537"/>
        <end position="559"/>
    </location>
</feature>
<evidence type="ECO:0000256" key="2">
    <source>
        <dbReference type="SAM" id="Phobius"/>
    </source>
</evidence>